<evidence type="ECO:0000313" key="2">
    <source>
        <dbReference type="EMBL" id="RKO86010.1"/>
    </source>
</evidence>
<evidence type="ECO:0000256" key="1">
    <source>
        <dbReference type="SAM" id="MobiDB-lite"/>
    </source>
</evidence>
<dbReference type="EMBL" id="KZ998554">
    <property type="protein sequence ID" value="RKO86010.1"/>
    <property type="molecule type" value="Genomic_DNA"/>
</dbReference>
<feature type="compositionally biased region" description="Low complexity" evidence="1">
    <location>
        <begin position="105"/>
        <end position="117"/>
    </location>
</feature>
<feature type="compositionally biased region" description="Basic and acidic residues" evidence="1">
    <location>
        <begin position="90"/>
        <end position="104"/>
    </location>
</feature>
<dbReference type="AlphaFoldDB" id="A0A4P9W5I4"/>
<protein>
    <submittedName>
        <fullName evidence="2">Uncharacterized protein</fullName>
    </submittedName>
</protein>
<keyword evidence="3" id="KW-1185">Reference proteome</keyword>
<dbReference type="Proteomes" id="UP000269721">
    <property type="component" value="Unassembled WGS sequence"/>
</dbReference>
<feature type="non-terminal residue" evidence="2">
    <location>
        <position position="1"/>
    </location>
</feature>
<dbReference type="OrthoDB" id="203796at2759"/>
<name>A0A4P9W5I4_9FUNG</name>
<dbReference type="PANTHER" id="PTHR37848">
    <property type="entry name" value="EXPRESSED PROTEIN"/>
    <property type="match status" value="1"/>
</dbReference>
<organism evidence="2 3">
    <name type="scientific">Blyttiomyces helicus</name>
    <dbReference type="NCBI Taxonomy" id="388810"/>
    <lineage>
        <taxon>Eukaryota</taxon>
        <taxon>Fungi</taxon>
        <taxon>Fungi incertae sedis</taxon>
        <taxon>Chytridiomycota</taxon>
        <taxon>Chytridiomycota incertae sedis</taxon>
        <taxon>Chytridiomycetes</taxon>
        <taxon>Chytridiomycetes incertae sedis</taxon>
        <taxon>Blyttiomyces</taxon>
    </lineage>
</organism>
<accession>A0A4P9W5I4</accession>
<proteinExistence type="predicted"/>
<sequence length="290" mass="32147">SAESQGPAAPPDYFDVSSVPPGCCVHPEDVHNYGPSSVRVHINGKGRAVSHDSRLDHNVSRFLAEQERGGPDELWNYFLTFANRPELSIRVKGDHEETRTDHSTTTDSNGNTHTTTTTSTVTITDFNFTVDVSHLIYPEWSSIVAVPGKDGADVTVREVLEQYTRSQNQLKAIHFKKQIMWDLHGLRFAITRACRDAGFCSHLGHVHVSFNFKNDKVTARSSSALSVISQNCCVRALCVLTCCWIFALPAYLCYRKCLCMRLRDGGVPGPSLLQGVYPRAGVRGYESDLS</sequence>
<dbReference type="PANTHER" id="PTHR37848:SF1">
    <property type="entry name" value="SUN DOMAIN-CONTAINING PROTEIN"/>
    <property type="match status" value="1"/>
</dbReference>
<reference evidence="3" key="1">
    <citation type="journal article" date="2018" name="Nat. Microbiol.">
        <title>Leveraging single-cell genomics to expand the fungal tree of life.</title>
        <authorList>
            <person name="Ahrendt S.R."/>
            <person name="Quandt C.A."/>
            <person name="Ciobanu D."/>
            <person name="Clum A."/>
            <person name="Salamov A."/>
            <person name="Andreopoulos B."/>
            <person name="Cheng J.F."/>
            <person name="Woyke T."/>
            <person name="Pelin A."/>
            <person name="Henrissat B."/>
            <person name="Reynolds N.K."/>
            <person name="Benny G.L."/>
            <person name="Smith M.E."/>
            <person name="James T.Y."/>
            <person name="Grigoriev I.V."/>
        </authorList>
    </citation>
    <scope>NUCLEOTIDE SEQUENCE [LARGE SCALE GENOMIC DNA]</scope>
</reference>
<feature type="region of interest" description="Disordered" evidence="1">
    <location>
        <begin position="90"/>
        <end position="117"/>
    </location>
</feature>
<gene>
    <name evidence="2" type="ORF">BDK51DRAFT_20949</name>
</gene>
<evidence type="ECO:0000313" key="3">
    <source>
        <dbReference type="Proteomes" id="UP000269721"/>
    </source>
</evidence>